<evidence type="ECO:0000313" key="12">
    <source>
        <dbReference type="Proteomes" id="UP000268350"/>
    </source>
</evidence>
<dbReference type="InterPro" id="IPR043597">
    <property type="entry name" value="TPH_dom"/>
</dbReference>
<evidence type="ECO:0000256" key="8">
    <source>
        <dbReference type="SAM" id="Coils"/>
    </source>
</evidence>
<dbReference type="STRING" id="7266.A0A3B0KU50"/>
<dbReference type="InterPro" id="IPR033253">
    <property type="entry name" value="CFAP45"/>
</dbReference>
<evidence type="ECO:0000259" key="10">
    <source>
        <dbReference type="Pfam" id="PF13868"/>
    </source>
</evidence>
<keyword evidence="4" id="KW-0969">Cilium</keyword>
<dbReference type="GO" id="GO:0031514">
    <property type="term" value="C:motile cilium"/>
    <property type="evidence" value="ECO:0007669"/>
    <property type="project" value="UniProtKB-SubCell"/>
</dbReference>
<evidence type="ECO:0000313" key="11">
    <source>
        <dbReference type="EMBL" id="SPP88821.1"/>
    </source>
</evidence>
<dbReference type="AlphaFoldDB" id="A0A3B0KU50"/>
<comment type="subcellular location">
    <subcellularLocation>
        <location evidence="1">Cell projection</location>
        <location evidence="1">Cilium</location>
        <location evidence="1">Flagellum</location>
    </subcellularLocation>
</comment>
<keyword evidence="3 8" id="KW-0175">Coiled coil</keyword>
<keyword evidence="5" id="KW-0966">Cell projection</keyword>
<evidence type="ECO:0000256" key="7">
    <source>
        <dbReference type="ARBA" id="ARBA00034142"/>
    </source>
</evidence>
<evidence type="ECO:0000256" key="6">
    <source>
        <dbReference type="ARBA" id="ARBA00034116"/>
    </source>
</evidence>
<keyword evidence="12" id="KW-1185">Reference proteome</keyword>
<dbReference type="PANTHER" id="PTHR15504">
    <property type="entry name" value="NASOPHARYNGEAL EPITHELIUM SPECIFIC PROTEIN 1"/>
    <property type="match status" value="1"/>
</dbReference>
<organism evidence="11 12">
    <name type="scientific">Drosophila guanche</name>
    <name type="common">Fruit fly</name>
    <dbReference type="NCBI Taxonomy" id="7266"/>
    <lineage>
        <taxon>Eukaryota</taxon>
        <taxon>Metazoa</taxon>
        <taxon>Ecdysozoa</taxon>
        <taxon>Arthropoda</taxon>
        <taxon>Hexapoda</taxon>
        <taxon>Insecta</taxon>
        <taxon>Pterygota</taxon>
        <taxon>Neoptera</taxon>
        <taxon>Endopterygota</taxon>
        <taxon>Diptera</taxon>
        <taxon>Brachycera</taxon>
        <taxon>Muscomorpha</taxon>
        <taxon>Ephydroidea</taxon>
        <taxon>Drosophilidae</taxon>
        <taxon>Drosophila</taxon>
        <taxon>Sophophora</taxon>
    </lineage>
</organism>
<feature type="coiled-coil region" evidence="8">
    <location>
        <begin position="477"/>
        <end position="536"/>
    </location>
</feature>
<evidence type="ECO:0000256" key="2">
    <source>
        <dbReference type="ARBA" id="ARBA00022846"/>
    </source>
</evidence>
<dbReference type="Proteomes" id="UP000268350">
    <property type="component" value="Unassembled WGS sequence"/>
</dbReference>
<gene>
    <name evidence="11" type="ORF">DGUA_6G018607</name>
</gene>
<feature type="region of interest" description="Disordered" evidence="9">
    <location>
        <begin position="128"/>
        <end position="159"/>
    </location>
</feature>
<keyword evidence="2" id="KW-0282">Flagellum</keyword>
<name>A0A3B0KU50_DROGU</name>
<dbReference type="OMA" id="AKCSAMW"/>
<dbReference type="PANTHER" id="PTHR15504:SF0">
    <property type="entry name" value="CILIA- AND FLAGELLA-ASSOCIATED PROTEIN 45"/>
    <property type="match status" value="1"/>
</dbReference>
<protein>
    <recommendedName>
        <fullName evidence="7">Cilia- and flagella-associated protein 45</fullName>
    </recommendedName>
</protein>
<accession>A0A3B0KU50</accession>
<evidence type="ECO:0000256" key="3">
    <source>
        <dbReference type="ARBA" id="ARBA00023054"/>
    </source>
</evidence>
<evidence type="ECO:0000256" key="1">
    <source>
        <dbReference type="ARBA" id="ARBA00004230"/>
    </source>
</evidence>
<evidence type="ECO:0000256" key="9">
    <source>
        <dbReference type="SAM" id="MobiDB-lite"/>
    </source>
</evidence>
<dbReference type="OrthoDB" id="7882485at2759"/>
<feature type="region of interest" description="Disordered" evidence="9">
    <location>
        <begin position="46"/>
        <end position="76"/>
    </location>
</feature>
<dbReference type="Pfam" id="PF13868">
    <property type="entry name" value="TPH"/>
    <property type="match status" value="1"/>
</dbReference>
<evidence type="ECO:0000256" key="4">
    <source>
        <dbReference type="ARBA" id="ARBA00023069"/>
    </source>
</evidence>
<feature type="domain" description="Trichohyalin-plectin-homology" evidence="10">
    <location>
        <begin position="210"/>
        <end position="557"/>
    </location>
</feature>
<proteinExistence type="inferred from homology"/>
<evidence type="ECO:0000256" key="5">
    <source>
        <dbReference type="ARBA" id="ARBA00023273"/>
    </source>
</evidence>
<sequence>MSKKRIPCEPRASQARLSPDCFDRTGKLVYYKNAAAGMLQQQEIPCGVRKDRPVKTKDANGKRMLPPGTRPPGRVPGALAVMARRIGGNKPTPSEKRAESGKATFFHVQGQSWESKGFAELTPIELERMRSGRPKTADEKRAEQAMKQEEQRQQTEETERIRSYFRAIDGQRREKELQRQQDMEAADVDEEQRAEASRLKVLQHSLNVRYEMDERVREATKAISEAKCSAIWTAQVQERQLLDRAQAECDAHQARKNLEYNNSKWGTDKQKDAIDEIKRRQYGADVRQQILDREKMRFTAQDRQQQEAHEMRVSVDEFKKAEAHHVQAVSKGKQSYRQELDKYSKMHREFVRMLCQQDQSDERRAYDYLLQKEAKLRQELAERKAQQAEVKRQRDALFVVQQKMMNAKDNQDEMRFIAEHERLERKYREAERQAAEKERRIADELRKGNLEQLDRLSQMKACYYTQRERDNRVMMQLRAEEAEQRKVEAAADKVKRNNLRLGVACQMEERERARRRELAAERMEFEKERAAEVQRQTEIDTVIAVKLDDLTKRGCLPGRELNTLKGRVANAAHKKLGAAMT</sequence>
<feature type="coiled-coil region" evidence="8">
    <location>
        <begin position="369"/>
        <end position="447"/>
    </location>
</feature>
<reference evidence="12" key="1">
    <citation type="submission" date="2018-01" db="EMBL/GenBank/DDBJ databases">
        <authorList>
            <person name="Alioto T."/>
            <person name="Alioto T."/>
        </authorList>
    </citation>
    <scope>NUCLEOTIDE SEQUENCE [LARGE SCALE GENOMIC DNA]</scope>
</reference>
<dbReference type="EMBL" id="OUUW01000016">
    <property type="protein sequence ID" value="SPP88821.1"/>
    <property type="molecule type" value="Genomic_DNA"/>
</dbReference>
<comment type="similarity">
    <text evidence="6">Belongs to the CFAP45 family.</text>
</comment>
<feature type="compositionally biased region" description="Basic and acidic residues" evidence="9">
    <location>
        <begin position="48"/>
        <end position="61"/>
    </location>
</feature>